<gene>
    <name evidence="7" type="ORF">FEV53_07855</name>
</gene>
<dbReference type="GO" id="GO:0032259">
    <property type="term" value="P:methylation"/>
    <property type="evidence" value="ECO:0007669"/>
    <property type="project" value="UniProtKB-KW"/>
</dbReference>
<dbReference type="AlphaFoldDB" id="A0A547Q5K4"/>
<dbReference type="InterPro" id="IPR029063">
    <property type="entry name" value="SAM-dependent_MTases_sf"/>
</dbReference>
<evidence type="ECO:0000256" key="5">
    <source>
        <dbReference type="ARBA" id="ARBA00022691"/>
    </source>
</evidence>
<dbReference type="PROSITE" id="PS00092">
    <property type="entry name" value="N6_MTASE"/>
    <property type="match status" value="1"/>
</dbReference>
<dbReference type="EMBL" id="VFSV01000010">
    <property type="protein sequence ID" value="TRD21648.1"/>
    <property type="molecule type" value="Genomic_DNA"/>
</dbReference>
<feature type="domain" description="Methyltransferase small" evidence="6">
    <location>
        <begin position="148"/>
        <end position="310"/>
    </location>
</feature>
<keyword evidence="4 7" id="KW-0808">Transferase</keyword>
<dbReference type="OrthoDB" id="9816072at2"/>
<protein>
    <submittedName>
        <fullName evidence="7">Class I SAM-dependent methyltransferase</fullName>
    </submittedName>
</protein>
<proteinExistence type="predicted"/>
<evidence type="ECO:0000256" key="2">
    <source>
        <dbReference type="ARBA" id="ARBA00022552"/>
    </source>
</evidence>
<keyword evidence="8" id="KW-1185">Reference proteome</keyword>
<dbReference type="PANTHER" id="PTHR47816">
    <property type="entry name" value="RIBOSOMAL RNA SMALL SUBUNIT METHYLTRANSFERASE C"/>
    <property type="match status" value="1"/>
</dbReference>
<keyword evidence="5" id="KW-0949">S-adenosyl-L-methionine</keyword>
<dbReference type="InterPro" id="IPR002052">
    <property type="entry name" value="DNA_methylase_N6_adenine_CS"/>
</dbReference>
<dbReference type="InterPro" id="IPR046977">
    <property type="entry name" value="RsmC/RlmG"/>
</dbReference>
<comment type="caution">
    <text evidence="7">The sequence shown here is derived from an EMBL/GenBank/DDBJ whole genome shotgun (WGS) entry which is preliminary data.</text>
</comment>
<dbReference type="Pfam" id="PF05175">
    <property type="entry name" value="MTS"/>
    <property type="match status" value="1"/>
</dbReference>
<name>A0A547Q5K4_9RHOB</name>
<dbReference type="SUPFAM" id="SSF53335">
    <property type="entry name" value="S-adenosyl-L-methionine-dependent methyltransferases"/>
    <property type="match status" value="1"/>
</dbReference>
<evidence type="ECO:0000313" key="7">
    <source>
        <dbReference type="EMBL" id="TRD21648.1"/>
    </source>
</evidence>
<keyword evidence="3 7" id="KW-0489">Methyltransferase</keyword>
<accession>A0A547Q5K4</accession>
<dbReference type="PANTHER" id="PTHR47816:SF4">
    <property type="entry name" value="RIBOSOMAL RNA SMALL SUBUNIT METHYLTRANSFERASE C"/>
    <property type="match status" value="1"/>
</dbReference>
<keyword evidence="2" id="KW-0698">rRNA processing</keyword>
<sequence>MLSARLTLAARNNLIEGPVLLVCPPADTDLSDLTGDIAVYHEDQPEHGHYAATYPMRDRIEGPAGTVIVSIPRARDAARDRIARAKATGARVFVDGQKTDGIDGILKECRKLGETGEVISKAHGKLFAIEAGDFSGWIRDSSTTAEGFVTPPGGFSADGVDPGSALLIDALPSLKGSVADLGAGWGALSAAVLSRSPEIRFCALIEAHKPSLDCARKNVSDPRVTFHWADARTWRPDAKLDHVITNPPFHKGRSADPGLGRAFLQTAAASLGPRGTLWLVANRHLPYERTLADLFREVEDLPGTNAYKLTRASRPVTPR</sequence>
<evidence type="ECO:0000256" key="3">
    <source>
        <dbReference type="ARBA" id="ARBA00022603"/>
    </source>
</evidence>
<dbReference type="GO" id="GO:0008170">
    <property type="term" value="F:N-methyltransferase activity"/>
    <property type="evidence" value="ECO:0007669"/>
    <property type="project" value="UniProtKB-ARBA"/>
</dbReference>
<evidence type="ECO:0000313" key="8">
    <source>
        <dbReference type="Proteomes" id="UP000318590"/>
    </source>
</evidence>
<dbReference type="InterPro" id="IPR007848">
    <property type="entry name" value="Small_mtfrase_dom"/>
</dbReference>
<dbReference type="GO" id="GO:0008757">
    <property type="term" value="F:S-adenosylmethionine-dependent methyltransferase activity"/>
    <property type="evidence" value="ECO:0007669"/>
    <property type="project" value="InterPro"/>
</dbReference>
<evidence type="ECO:0000256" key="1">
    <source>
        <dbReference type="ARBA" id="ARBA00022490"/>
    </source>
</evidence>
<evidence type="ECO:0000256" key="4">
    <source>
        <dbReference type="ARBA" id="ARBA00022679"/>
    </source>
</evidence>
<organism evidence="7 8">
    <name type="scientific">Palleronia caenipelagi</name>
    <dbReference type="NCBI Taxonomy" id="2489174"/>
    <lineage>
        <taxon>Bacteria</taxon>
        <taxon>Pseudomonadati</taxon>
        <taxon>Pseudomonadota</taxon>
        <taxon>Alphaproteobacteria</taxon>
        <taxon>Rhodobacterales</taxon>
        <taxon>Roseobacteraceae</taxon>
        <taxon>Palleronia</taxon>
    </lineage>
</organism>
<dbReference type="CDD" id="cd02440">
    <property type="entry name" value="AdoMet_MTases"/>
    <property type="match status" value="1"/>
</dbReference>
<reference evidence="7 8" key="1">
    <citation type="submission" date="2019-06" db="EMBL/GenBank/DDBJ databases">
        <title>Paenimaribius caenipelagi gen. nov., sp. nov., isolated from a tidal flat.</title>
        <authorList>
            <person name="Yoon J.-H."/>
        </authorList>
    </citation>
    <scope>NUCLEOTIDE SEQUENCE [LARGE SCALE GENOMIC DNA]</scope>
    <source>
        <strain evidence="7 8">JBTF-M29</strain>
    </source>
</reference>
<dbReference type="Gene3D" id="3.40.50.150">
    <property type="entry name" value="Vaccinia Virus protein VP39"/>
    <property type="match status" value="2"/>
</dbReference>
<evidence type="ECO:0000259" key="6">
    <source>
        <dbReference type="Pfam" id="PF05175"/>
    </source>
</evidence>
<dbReference type="GO" id="GO:0006364">
    <property type="term" value="P:rRNA processing"/>
    <property type="evidence" value="ECO:0007669"/>
    <property type="project" value="UniProtKB-KW"/>
</dbReference>
<keyword evidence="1" id="KW-0963">Cytoplasm</keyword>
<dbReference type="GO" id="GO:0003676">
    <property type="term" value="F:nucleic acid binding"/>
    <property type="evidence" value="ECO:0007669"/>
    <property type="project" value="InterPro"/>
</dbReference>
<dbReference type="Proteomes" id="UP000318590">
    <property type="component" value="Unassembled WGS sequence"/>
</dbReference>